<protein>
    <submittedName>
        <fullName evidence="2">Uncharacterized protein</fullName>
    </submittedName>
</protein>
<gene>
    <name evidence="2" type="ORF">CUJ84_Chr001157</name>
</gene>
<accession>A0A2K9YZZ4</accession>
<evidence type="ECO:0000256" key="1">
    <source>
        <dbReference type="SAM" id="MobiDB-lite"/>
    </source>
</evidence>
<feature type="region of interest" description="Disordered" evidence="1">
    <location>
        <begin position="1"/>
        <end position="20"/>
    </location>
</feature>
<evidence type="ECO:0000313" key="2">
    <source>
        <dbReference type="EMBL" id="AUW41555.1"/>
    </source>
</evidence>
<name>A0A2K9YZZ4_RHILE</name>
<dbReference type="Proteomes" id="UP000238523">
    <property type="component" value="Chromosome"/>
</dbReference>
<reference evidence="2 3" key="1">
    <citation type="submission" date="2017-11" db="EMBL/GenBank/DDBJ databases">
        <title>Complete genome of Rhizobium leguminosarum Norway, an ineffective micro-symbiont.</title>
        <authorList>
            <person name="Hoffrichter A."/>
            <person name="Liang J."/>
            <person name="Brachmann A."/>
            <person name="Marin M."/>
        </authorList>
    </citation>
    <scope>NUCLEOTIDE SEQUENCE [LARGE SCALE GENOMIC DNA]</scope>
    <source>
        <strain evidence="2 3">Norway</strain>
    </source>
</reference>
<dbReference type="AlphaFoldDB" id="A0A2K9YZZ4"/>
<sequence>MPVTSLPVQSTGWPTAAPSSARYSASSARCLSLSVKLTPLRPTMPPCSAVMKAADAEGLLEKIPREAALFVVVQPDSATATRRAETIMPCERKVIASNHDQGSISADRSAASPCQH</sequence>
<proteinExistence type="predicted"/>
<organism evidence="2 3">
    <name type="scientific">Rhizobium leguminosarum</name>
    <dbReference type="NCBI Taxonomy" id="384"/>
    <lineage>
        <taxon>Bacteria</taxon>
        <taxon>Pseudomonadati</taxon>
        <taxon>Pseudomonadota</taxon>
        <taxon>Alphaproteobacteria</taxon>
        <taxon>Hyphomicrobiales</taxon>
        <taxon>Rhizobiaceae</taxon>
        <taxon>Rhizobium/Agrobacterium group</taxon>
        <taxon>Rhizobium</taxon>
    </lineage>
</organism>
<dbReference type="EMBL" id="CP025012">
    <property type="protein sequence ID" value="AUW41555.1"/>
    <property type="molecule type" value="Genomic_DNA"/>
</dbReference>
<feature type="compositionally biased region" description="Polar residues" evidence="1">
    <location>
        <begin position="1"/>
        <end position="13"/>
    </location>
</feature>
<evidence type="ECO:0000313" key="3">
    <source>
        <dbReference type="Proteomes" id="UP000238523"/>
    </source>
</evidence>